<comment type="caution">
    <text evidence="2">The sequence shown here is derived from an EMBL/GenBank/DDBJ whole genome shotgun (WGS) entry which is preliminary data.</text>
</comment>
<accession>A0AAV5GPB4</accession>
<keyword evidence="3" id="KW-1185">Reference proteome</keyword>
<evidence type="ECO:0008006" key="4">
    <source>
        <dbReference type="Google" id="ProtNLM"/>
    </source>
</evidence>
<sequence length="600" mass="63961">MDTAELVGRLATAVAEQDVLYVLCWLKEMHARDLLASESGQGGQAVATRHLFSLDLIDAAEWIDANLQPHPDPDSLTGCDPLPPRSFPSYPAAPASSADPASIPPPYELHDSSCQVRVCDVEAYFTPSRFREFLPDLEGVVDVKYVGDRAWLVSFASSETAGEAIKALQGGSGYSRAMLESTYRVAARIVQSKPSVEDKDVKSQSSPSGPPTDWRPPGHIDETPPKTFSAHLAEVPLDATMQEILSLLAYAGVEVSASQLNLVNRYNRKSVYFPVADSAAFRRASAVLHGSSLRTRVLTLERRPIAAGGPSFHPSQPLIVVRHLALASAPETLHRLSRLTRCGPGMREVVDVGSGWAEGRFRAPSPDSARECVEALQGRYVDGYPIRVEWMNTAEGCALQGDTEQTTSTSASSATTVTPLTVPHALATVSHAAPTALAPLRTSSLDTPPSTISTPTLAFPTTTPPHHPSVYYDPSVSASQLYHYRSNYPNASVPPPPPHSPTTPRPNVPLAQSSVGQPALAALAPFGGSGSSPPESPASAPMSRTQSGASATSDVETAKPGVSDGGTISERDAKKRAAVIEEGITRFRVHVPEPKKGRWE</sequence>
<gene>
    <name evidence="2" type="ORF">Rhopal_004386-T1</name>
</gene>
<feature type="compositionally biased region" description="Polar residues" evidence="1">
    <location>
        <begin position="441"/>
        <end position="453"/>
    </location>
</feature>
<feature type="region of interest" description="Disordered" evidence="1">
    <location>
        <begin position="486"/>
        <end position="600"/>
    </location>
</feature>
<evidence type="ECO:0000256" key="1">
    <source>
        <dbReference type="SAM" id="MobiDB-lite"/>
    </source>
</evidence>
<feature type="region of interest" description="Disordered" evidence="1">
    <location>
        <begin position="194"/>
        <end position="226"/>
    </location>
</feature>
<feature type="compositionally biased region" description="Low complexity" evidence="1">
    <location>
        <begin position="518"/>
        <end position="543"/>
    </location>
</feature>
<protein>
    <recommendedName>
        <fullName evidence="4">RRM domain-containing protein</fullName>
    </recommendedName>
</protein>
<feature type="region of interest" description="Disordered" evidence="1">
    <location>
        <begin position="440"/>
        <end position="465"/>
    </location>
</feature>
<reference evidence="2 3" key="1">
    <citation type="submission" date="2021-12" db="EMBL/GenBank/DDBJ databases">
        <title>High titer production of polyol ester of fatty acids by Rhodotorula paludigena BS15 towards product separation-free biomass refinery.</title>
        <authorList>
            <person name="Mano J."/>
            <person name="Ono H."/>
            <person name="Tanaka T."/>
            <person name="Naito K."/>
            <person name="Sushida H."/>
            <person name="Ike M."/>
            <person name="Tokuyasu K."/>
            <person name="Kitaoka M."/>
        </authorList>
    </citation>
    <scope>NUCLEOTIDE SEQUENCE [LARGE SCALE GENOMIC DNA]</scope>
    <source>
        <strain evidence="2 3">BS15</strain>
    </source>
</reference>
<feature type="compositionally biased region" description="Polar residues" evidence="1">
    <location>
        <begin position="544"/>
        <end position="555"/>
    </location>
</feature>
<evidence type="ECO:0000313" key="3">
    <source>
        <dbReference type="Proteomes" id="UP001342314"/>
    </source>
</evidence>
<feature type="compositionally biased region" description="Basic and acidic residues" evidence="1">
    <location>
        <begin position="569"/>
        <end position="600"/>
    </location>
</feature>
<organism evidence="2 3">
    <name type="scientific">Rhodotorula paludigena</name>
    <dbReference type="NCBI Taxonomy" id="86838"/>
    <lineage>
        <taxon>Eukaryota</taxon>
        <taxon>Fungi</taxon>
        <taxon>Dikarya</taxon>
        <taxon>Basidiomycota</taxon>
        <taxon>Pucciniomycotina</taxon>
        <taxon>Microbotryomycetes</taxon>
        <taxon>Sporidiobolales</taxon>
        <taxon>Sporidiobolaceae</taxon>
        <taxon>Rhodotorula</taxon>
    </lineage>
</organism>
<evidence type="ECO:0000313" key="2">
    <source>
        <dbReference type="EMBL" id="GJN91365.1"/>
    </source>
</evidence>
<dbReference type="EMBL" id="BQKY01000008">
    <property type="protein sequence ID" value="GJN91365.1"/>
    <property type="molecule type" value="Genomic_DNA"/>
</dbReference>
<dbReference type="AlphaFoldDB" id="A0AAV5GPB4"/>
<feature type="compositionally biased region" description="Pro residues" evidence="1">
    <location>
        <begin position="492"/>
        <end position="507"/>
    </location>
</feature>
<name>A0AAV5GPB4_9BASI</name>
<proteinExistence type="predicted"/>
<dbReference type="Proteomes" id="UP001342314">
    <property type="component" value="Unassembled WGS sequence"/>
</dbReference>